<gene>
    <name evidence="6" type="primary">LOC103703229</name>
</gene>
<dbReference type="PANTHER" id="PTHR42647:SF22">
    <property type="entry name" value="BOI-RELATED E3 UBIQUITIN-PROTEIN LIGASE 2-RELATED"/>
    <property type="match status" value="1"/>
</dbReference>
<evidence type="ECO:0000313" key="5">
    <source>
        <dbReference type="Proteomes" id="UP000228380"/>
    </source>
</evidence>
<keyword evidence="1" id="KW-0479">Metal-binding</keyword>
<dbReference type="GO" id="GO:0004842">
    <property type="term" value="F:ubiquitin-protein transferase activity"/>
    <property type="evidence" value="ECO:0007669"/>
    <property type="project" value="TreeGrafter"/>
</dbReference>
<dbReference type="Proteomes" id="UP000228380">
    <property type="component" value="Chromosome 10"/>
</dbReference>
<dbReference type="GeneID" id="103703229"/>
<feature type="coiled-coil region" evidence="4">
    <location>
        <begin position="74"/>
        <end position="115"/>
    </location>
</feature>
<sequence length="187" mass="20561">MAGFWSPGCLYFPAPPMLVAPPSNFLANRPLSMEQSLTNLGLQSNRPGAAFTRQHTLSLLQSDESMTSFLLSELLMARDRMMELESRLKRAEEERETWQRIAREHEAMIASLEQLREPSVGSSPAAGDAVSCTGHPLAVEEPREGTGMGLFKACGSPDSHVLPLPGTYRCAYELCAAFLGPCPHRKR</sequence>
<evidence type="ECO:0000256" key="3">
    <source>
        <dbReference type="ARBA" id="ARBA00022833"/>
    </source>
</evidence>
<evidence type="ECO:0000256" key="2">
    <source>
        <dbReference type="ARBA" id="ARBA00022771"/>
    </source>
</evidence>
<evidence type="ECO:0000256" key="4">
    <source>
        <dbReference type="SAM" id="Coils"/>
    </source>
</evidence>
<dbReference type="AlphaFoldDB" id="A0A8B7BSB9"/>
<evidence type="ECO:0000313" key="6">
    <source>
        <dbReference type="RefSeq" id="XP_008784234.1"/>
    </source>
</evidence>
<reference evidence="6" key="2">
    <citation type="submission" date="2025-08" db="UniProtKB">
        <authorList>
            <consortium name="RefSeq"/>
        </authorList>
    </citation>
    <scope>IDENTIFICATION</scope>
    <source>
        <tissue evidence="6">Young leaves</tissue>
    </source>
</reference>
<dbReference type="KEGG" id="pda:103703229"/>
<accession>A0A8B7BSB9</accession>
<keyword evidence="2" id="KW-0863">Zinc-finger</keyword>
<keyword evidence="3" id="KW-0862">Zinc</keyword>
<dbReference type="RefSeq" id="XP_008784234.1">
    <property type="nucleotide sequence ID" value="XM_008786012.1"/>
</dbReference>
<name>A0A8B7BSB9_PHODC</name>
<protein>
    <submittedName>
        <fullName evidence="6">Uncharacterized protein LOC103703229</fullName>
    </submittedName>
</protein>
<dbReference type="OrthoDB" id="1711136at2759"/>
<proteinExistence type="predicted"/>
<evidence type="ECO:0000256" key="1">
    <source>
        <dbReference type="ARBA" id="ARBA00022723"/>
    </source>
</evidence>
<keyword evidence="5" id="KW-1185">Reference proteome</keyword>
<keyword evidence="4" id="KW-0175">Coiled coil</keyword>
<reference evidence="5" key="1">
    <citation type="journal article" date="2019" name="Nat. Commun.">
        <title>Genome-wide association mapping of date palm fruit traits.</title>
        <authorList>
            <person name="Hazzouri K.M."/>
            <person name="Gros-Balthazard M."/>
            <person name="Flowers J.M."/>
            <person name="Copetti D."/>
            <person name="Lemansour A."/>
            <person name="Lebrun M."/>
            <person name="Masmoudi K."/>
            <person name="Ferrand S."/>
            <person name="Dhar M.I."/>
            <person name="Fresquez Z.A."/>
            <person name="Rosas U."/>
            <person name="Zhang J."/>
            <person name="Talag J."/>
            <person name="Lee S."/>
            <person name="Kudrna D."/>
            <person name="Powell R.F."/>
            <person name="Leitch I.J."/>
            <person name="Krueger R.R."/>
            <person name="Wing R.A."/>
            <person name="Amiri K.M.A."/>
            <person name="Purugganan M.D."/>
        </authorList>
    </citation>
    <scope>NUCLEOTIDE SEQUENCE [LARGE SCALE GENOMIC DNA]</scope>
    <source>
        <strain evidence="5">cv. Khalas</strain>
    </source>
</reference>
<organism evidence="5 6">
    <name type="scientific">Phoenix dactylifera</name>
    <name type="common">Date palm</name>
    <dbReference type="NCBI Taxonomy" id="42345"/>
    <lineage>
        <taxon>Eukaryota</taxon>
        <taxon>Viridiplantae</taxon>
        <taxon>Streptophyta</taxon>
        <taxon>Embryophyta</taxon>
        <taxon>Tracheophyta</taxon>
        <taxon>Spermatophyta</taxon>
        <taxon>Magnoliopsida</taxon>
        <taxon>Liliopsida</taxon>
        <taxon>Arecaceae</taxon>
        <taxon>Coryphoideae</taxon>
        <taxon>Phoeniceae</taxon>
        <taxon>Phoenix</taxon>
    </lineage>
</organism>
<dbReference type="PANTHER" id="PTHR42647">
    <property type="entry name" value="SBP (S-RIBONUCLEASE BINDING PROTEIN) FAMILY PROTEIN"/>
    <property type="match status" value="1"/>
</dbReference>
<dbReference type="GO" id="GO:0008270">
    <property type="term" value="F:zinc ion binding"/>
    <property type="evidence" value="ECO:0007669"/>
    <property type="project" value="UniProtKB-KW"/>
</dbReference>